<evidence type="ECO:0000313" key="1">
    <source>
        <dbReference type="EMBL" id="SOQ41520.1"/>
    </source>
</evidence>
<sequence length="81" mass="9295">MHITARNAAIQYTPTFHHLCYKSHIIGGEHIAKCMQAKINRGLWVADYPKYSRAALANDFKMDKNLIINAVEWRASYVITC</sequence>
<gene>
    <name evidence="1" type="ORF">SFRICE_014460</name>
</gene>
<dbReference type="AlphaFoldDB" id="A0A2H1VL08"/>
<organism evidence="1">
    <name type="scientific">Spodoptera frugiperda</name>
    <name type="common">Fall armyworm</name>
    <dbReference type="NCBI Taxonomy" id="7108"/>
    <lineage>
        <taxon>Eukaryota</taxon>
        <taxon>Metazoa</taxon>
        <taxon>Ecdysozoa</taxon>
        <taxon>Arthropoda</taxon>
        <taxon>Hexapoda</taxon>
        <taxon>Insecta</taxon>
        <taxon>Pterygota</taxon>
        <taxon>Neoptera</taxon>
        <taxon>Endopterygota</taxon>
        <taxon>Lepidoptera</taxon>
        <taxon>Glossata</taxon>
        <taxon>Ditrysia</taxon>
        <taxon>Noctuoidea</taxon>
        <taxon>Noctuidae</taxon>
        <taxon>Amphipyrinae</taxon>
        <taxon>Spodoptera</taxon>
    </lineage>
</organism>
<proteinExistence type="predicted"/>
<protein>
    <submittedName>
        <fullName evidence="1">SFRICE_014460</fullName>
    </submittedName>
</protein>
<name>A0A2H1VL08_SPOFR</name>
<accession>A0A2H1VL08</accession>
<reference evidence="1" key="1">
    <citation type="submission" date="2016-07" db="EMBL/GenBank/DDBJ databases">
        <authorList>
            <person name="Bretaudeau A."/>
        </authorList>
    </citation>
    <scope>NUCLEOTIDE SEQUENCE</scope>
    <source>
        <strain evidence="1">Rice</strain>
        <tissue evidence="1">Whole body</tissue>
    </source>
</reference>
<dbReference type="EMBL" id="ODYU01003140">
    <property type="protein sequence ID" value="SOQ41520.1"/>
    <property type="molecule type" value="Genomic_DNA"/>
</dbReference>